<gene>
    <name evidence="3" type="ORF">DYP60_09410</name>
</gene>
<proteinExistence type="predicted"/>
<dbReference type="GO" id="GO:0003677">
    <property type="term" value="F:DNA binding"/>
    <property type="evidence" value="ECO:0007669"/>
    <property type="project" value="UniProtKB-KW"/>
</dbReference>
<dbReference type="RefSeq" id="WP_117330750.1">
    <property type="nucleotide sequence ID" value="NZ_QUWK01000009.1"/>
</dbReference>
<keyword evidence="4" id="KW-1185">Reference proteome</keyword>
<dbReference type="AlphaFoldDB" id="A0A372MF60"/>
<evidence type="ECO:0000313" key="4">
    <source>
        <dbReference type="Proteomes" id="UP000264002"/>
    </source>
</evidence>
<feature type="domain" description="Cas12f1-like TNB" evidence="2">
    <location>
        <begin position="59"/>
        <end position="126"/>
    </location>
</feature>
<evidence type="ECO:0000259" key="2">
    <source>
        <dbReference type="Pfam" id="PF07282"/>
    </source>
</evidence>
<dbReference type="InterPro" id="IPR010095">
    <property type="entry name" value="Cas12f1-like_TNB"/>
</dbReference>
<dbReference type="EMBL" id="QUWK01000009">
    <property type="protein sequence ID" value="RFU94411.1"/>
    <property type="molecule type" value="Genomic_DNA"/>
</dbReference>
<accession>A0A372MF60</accession>
<evidence type="ECO:0000256" key="1">
    <source>
        <dbReference type="ARBA" id="ARBA00023125"/>
    </source>
</evidence>
<sequence length="176" mass="20440">MKGILKKVYPWLGEVNSQALQMASRNLDTAYKKFFQRKEAGFPRFRNRKLAKSLCDASFGFFRMRMEQKCRERGKRFMLAPRFYASSKTCNTCKTTYRNLPHSVREWICPSCGKLVERDRNASMNLRDWACTRGLRERSVCGDEHGGRPLFEPKKPDIVEAEIVLGNAFQEAPCLQ</sequence>
<reference evidence="3 4" key="2">
    <citation type="submission" date="2018-09" db="EMBL/GenBank/DDBJ databases">
        <title>Genome of Sphaerochaeta halotolerans strain 4-11.</title>
        <authorList>
            <person name="Nazina T.N."/>
            <person name="Sokolova D.S."/>
        </authorList>
    </citation>
    <scope>NUCLEOTIDE SEQUENCE [LARGE SCALE GENOMIC DNA]</scope>
    <source>
        <strain evidence="3 4">4-11</strain>
    </source>
</reference>
<evidence type="ECO:0000313" key="3">
    <source>
        <dbReference type="EMBL" id="RFU94411.1"/>
    </source>
</evidence>
<dbReference type="Pfam" id="PF07282">
    <property type="entry name" value="Cas12f1-like_TNB"/>
    <property type="match status" value="1"/>
</dbReference>
<organism evidence="3 4">
    <name type="scientific">Sphaerochaeta halotolerans</name>
    <dbReference type="NCBI Taxonomy" id="2293840"/>
    <lineage>
        <taxon>Bacteria</taxon>
        <taxon>Pseudomonadati</taxon>
        <taxon>Spirochaetota</taxon>
        <taxon>Spirochaetia</taxon>
        <taxon>Spirochaetales</taxon>
        <taxon>Sphaerochaetaceae</taxon>
        <taxon>Sphaerochaeta</taxon>
    </lineage>
</organism>
<protein>
    <submittedName>
        <fullName evidence="3">Transposase</fullName>
    </submittedName>
</protein>
<reference evidence="4" key="1">
    <citation type="submission" date="2018-08" db="EMBL/GenBank/DDBJ databases">
        <authorList>
            <person name="Grouzdev D.S."/>
            <person name="Krutkina M.S."/>
        </authorList>
    </citation>
    <scope>NUCLEOTIDE SEQUENCE [LARGE SCALE GENOMIC DNA]</scope>
    <source>
        <strain evidence="4">4-11</strain>
    </source>
</reference>
<name>A0A372MF60_9SPIR</name>
<keyword evidence="1" id="KW-0238">DNA-binding</keyword>
<dbReference type="Proteomes" id="UP000264002">
    <property type="component" value="Unassembled WGS sequence"/>
</dbReference>
<comment type="caution">
    <text evidence="3">The sequence shown here is derived from an EMBL/GenBank/DDBJ whole genome shotgun (WGS) entry which is preliminary data.</text>
</comment>